<reference evidence="1 2" key="1">
    <citation type="journal article" date="2019" name="Int. J. Syst. Evol. Microbiol.">
        <title>The Global Catalogue of Microorganisms (GCM) 10K type strain sequencing project: providing services to taxonomists for standard genome sequencing and annotation.</title>
        <authorList>
            <consortium name="The Broad Institute Genomics Platform"/>
            <consortium name="The Broad Institute Genome Sequencing Center for Infectious Disease"/>
            <person name="Wu L."/>
            <person name="Ma J."/>
        </authorList>
    </citation>
    <scope>NUCLEOTIDE SEQUENCE [LARGE SCALE GENOMIC DNA]</scope>
    <source>
        <strain evidence="1 2">JCM 15089</strain>
    </source>
</reference>
<dbReference type="RefSeq" id="WP_166933767.1">
    <property type="nucleotide sequence ID" value="NZ_BAAADD010000003.1"/>
</dbReference>
<name>A0ABN1EE12_9PROT</name>
<proteinExistence type="predicted"/>
<protein>
    <submittedName>
        <fullName evidence="1">Uncharacterized protein</fullName>
    </submittedName>
</protein>
<comment type="caution">
    <text evidence="1">The sequence shown here is derived from an EMBL/GenBank/DDBJ whole genome shotgun (WGS) entry which is preliminary data.</text>
</comment>
<dbReference type="Proteomes" id="UP001499951">
    <property type="component" value="Unassembled WGS sequence"/>
</dbReference>
<evidence type="ECO:0000313" key="1">
    <source>
        <dbReference type="EMBL" id="GAA0564582.1"/>
    </source>
</evidence>
<keyword evidence="2" id="KW-1185">Reference proteome</keyword>
<gene>
    <name evidence="1" type="ORF">GCM10008942_11170</name>
</gene>
<dbReference type="EMBL" id="BAAADD010000003">
    <property type="protein sequence ID" value="GAA0564582.1"/>
    <property type="molecule type" value="Genomic_DNA"/>
</dbReference>
<sequence>MFGSFTLDPSRSTGGDVCAAVSLDDLGGGKFRMTAVRVAADGKLQHQDGMFAFDGGDHADGAGGSLAFLRVDDHRYVVVSKGLVRATAMRTLSADGAVMTETIDGTDDDDAFRASRVYVRGTGSCEAKK</sequence>
<organism evidence="1 2">
    <name type="scientific">Rhizomicrobium electricum</name>
    <dbReference type="NCBI Taxonomy" id="480070"/>
    <lineage>
        <taxon>Bacteria</taxon>
        <taxon>Pseudomonadati</taxon>
        <taxon>Pseudomonadota</taxon>
        <taxon>Alphaproteobacteria</taxon>
        <taxon>Micropepsales</taxon>
        <taxon>Micropepsaceae</taxon>
        <taxon>Rhizomicrobium</taxon>
    </lineage>
</organism>
<accession>A0ABN1EE12</accession>
<evidence type="ECO:0000313" key="2">
    <source>
        <dbReference type="Proteomes" id="UP001499951"/>
    </source>
</evidence>